<feature type="compositionally biased region" description="Basic and acidic residues" evidence="1">
    <location>
        <begin position="58"/>
        <end position="68"/>
    </location>
</feature>
<reference evidence="2" key="2">
    <citation type="submission" date="2019-07" db="EMBL/GenBank/DDBJ databases">
        <authorList>
            <person name="Yang Y."/>
            <person name="Bocs S."/>
            <person name="Baudouin L."/>
        </authorList>
    </citation>
    <scope>NUCLEOTIDE SEQUENCE</scope>
    <source>
        <tissue evidence="2">Spear leaf of Hainan Tall coconut</tissue>
    </source>
</reference>
<evidence type="ECO:0000313" key="2">
    <source>
        <dbReference type="EMBL" id="KAG1363255.1"/>
    </source>
</evidence>
<evidence type="ECO:0000313" key="3">
    <source>
        <dbReference type="Proteomes" id="UP000797356"/>
    </source>
</evidence>
<proteinExistence type="predicted"/>
<sequence length="101" mass="11252">MRATAEEFGRVMTAEEFGLLSDDRLGIPLRSSTAERTSLKLDRLESVRRSSTVGSPKEFGRGESEGVRPPRKFGLNAGSSEEARELTSSACWKKLNRWEFG</sequence>
<dbReference type="AlphaFoldDB" id="A0A8K0INI4"/>
<organism evidence="2 3">
    <name type="scientific">Cocos nucifera</name>
    <name type="common">Coconut palm</name>
    <dbReference type="NCBI Taxonomy" id="13894"/>
    <lineage>
        <taxon>Eukaryota</taxon>
        <taxon>Viridiplantae</taxon>
        <taxon>Streptophyta</taxon>
        <taxon>Embryophyta</taxon>
        <taxon>Tracheophyta</taxon>
        <taxon>Spermatophyta</taxon>
        <taxon>Magnoliopsida</taxon>
        <taxon>Liliopsida</taxon>
        <taxon>Arecaceae</taxon>
        <taxon>Arecoideae</taxon>
        <taxon>Cocoseae</taxon>
        <taxon>Attaleinae</taxon>
        <taxon>Cocos</taxon>
    </lineage>
</organism>
<dbReference type="Proteomes" id="UP000797356">
    <property type="component" value="Chromosome 11"/>
</dbReference>
<dbReference type="EMBL" id="CM017882">
    <property type="protein sequence ID" value="KAG1363255.1"/>
    <property type="molecule type" value="Genomic_DNA"/>
</dbReference>
<evidence type="ECO:0000256" key="1">
    <source>
        <dbReference type="SAM" id="MobiDB-lite"/>
    </source>
</evidence>
<feature type="region of interest" description="Disordered" evidence="1">
    <location>
        <begin position="50"/>
        <end position="80"/>
    </location>
</feature>
<reference evidence="2" key="1">
    <citation type="journal article" date="2017" name="Gigascience">
        <title>The genome draft of coconut (Cocos nucifera).</title>
        <authorList>
            <person name="Xiao Y."/>
            <person name="Xu P."/>
            <person name="Fan H."/>
            <person name="Baudouin L."/>
            <person name="Xia W."/>
            <person name="Bocs S."/>
            <person name="Xu J."/>
            <person name="Li Q."/>
            <person name="Guo A."/>
            <person name="Zhou L."/>
            <person name="Li J."/>
            <person name="Wu Y."/>
            <person name="Ma Z."/>
            <person name="Armero A."/>
            <person name="Issali A.E."/>
            <person name="Liu N."/>
            <person name="Peng M."/>
            <person name="Yang Y."/>
        </authorList>
    </citation>
    <scope>NUCLEOTIDE SEQUENCE</scope>
    <source>
        <tissue evidence="2">Spear leaf of Hainan Tall coconut</tissue>
    </source>
</reference>
<name>A0A8K0INI4_COCNU</name>
<protein>
    <submittedName>
        <fullName evidence="2">Uncharacterized protein</fullName>
    </submittedName>
</protein>
<comment type="caution">
    <text evidence="2">The sequence shown here is derived from an EMBL/GenBank/DDBJ whole genome shotgun (WGS) entry which is preliminary data.</text>
</comment>
<gene>
    <name evidence="2" type="ORF">COCNU_11G000820</name>
</gene>
<accession>A0A8K0INI4</accession>
<keyword evidence="3" id="KW-1185">Reference proteome</keyword>